<keyword evidence="5" id="KW-1185">Reference proteome</keyword>
<evidence type="ECO:0000256" key="2">
    <source>
        <dbReference type="ARBA" id="ARBA00022989"/>
    </source>
</evidence>
<dbReference type="RefSeq" id="WP_166010576.1">
    <property type="nucleotide sequence ID" value="NZ_CP049888.1"/>
</dbReference>
<evidence type="ECO:0000256" key="3">
    <source>
        <dbReference type="SAM" id="Phobius"/>
    </source>
</evidence>
<evidence type="ECO:0000313" key="4">
    <source>
        <dbReference type="EMBL" id="QIL50709.1"/>
    </source>
</evidence>
<gene>
    <name evidence="4" type="ORF">G7084_04890</name>
</gene>
<name>A0A6G8B0G3_9LACO</name>
<dbReference type="GO" id="GO:0016020">
    <property type="term" value="C:membrane"/>
    <property type="evidence" value="ECO:0007669"/>
    <property type="project" value="InterPro"/>
</dbReference>
<dbReference type="Pfam" id="PF07155">
    <property type="entry name" value="ECF-ribofla_trS"/>
    <property type="match status" value="1"/>
</dbReference>
<dbReference type="EMBL" id="CP049888">
    <property type="protein sequence ID" value="QIL50709.1"/>
    <property type="molecule type" value="Genomic_DNA"/>
</dbReference>
<dbReference type="InterPro" id="IPR009825">
    <property type="entry name" value="ECF_substrate-spec-like"/>
</dbReference>
<dbReference type="KEGG" id="wco:G7084_04890"/>
<sequence length="177" mass="19356">MYNLKPVYQKTIVAVIIALNIVINFFLRVPTPTGFISLVEVGIFLMAWLLGPKAGGVTGALTGFLIDLIAGYPQWMFFSLIIHGTEGLMIGYLNSQKQQWFTKLVSILCGGIIMISGYFISGIFLQLWNHATLKTALTIATADLFGNALQVLSGAIVALLLLPILRRALSQQTNILK</sequence>
<accession>A0A6G8B0G3</accession>
<keyword evidence="2 3" id="KW-1133">Transmembrane helix</keyword>
<feature type="transmembrane region" description="Helical" evidence="3">
    <location>
        <begin position="72"/>
        <end position="93"/>
    </location>
</feature>
<protein>
    <submittedName>
        <fullName evidence="4">ECF transporter S component</fullName>
    </submittedName>
</protein>
<dbReference type="AlphaFoldDB" id="A0A6G8B0G3"/>
<feature type="transmembrane region" description="Helical" evidence="3">
    <location>
        <begin position="148"/>
        <end position="165"/>
    </location>
</feature>
<dbReference type="PANTHER" id="PTHR37815">
    <property type="entry name" value="UPF0397 PROTEIN BC_2624-RELATED"/>
    <property type="match status" value="1"/>
</dbReference>
<keyword evidence="3" id="KW-0472">Membrane</keyword>
<keyword evidence="1 3" id="KW-0812">Transmembrane</keyword>
<feature type="transmembrane region" description="Helical" evidence="3">
    <location>
        <begin position="12"/>
        <end position="29"/>
    </location>
</feature>
<dbReference type="PANTHER" id="PTHR37815:SF3">
    <property type="entry name" value="UPF0397 PROTEIN SPR0429"/>
    <property type="match status" value="1"/>
</dbReference>
<organism evidence="4 5">
    <name type="scientific">Weissella coleopterorum</name>
    <dbReference type="NCBI Taxonomy" id="2714949"/>
    <lineage>
        <taxon>Bacteria</taxon>
        <taxon>Bacillati</taxon>
        <taxon>Bacillota</taxon>
        <taxon>Bacilli</taxon>
        <taxon>Lactobacillales</taxon>
        <taxon>Lactobacillaceae</taxon>
        <taxon>Weissella</taxon>
    </lineage>
</organism>
<dbReference type="Proteomes" id="UP000500741">
    <property type="component" value="Chromosome"/>
</dbReference>
<evidence type="ECO:0000313" key="5">
    <source>
        <dbReference type="Proteomes" id="UP000500741"/>
    </source>
</evidence>
<reference evidence="4 5" key="1">
    <citation type="submission" date="2020-03" db="EMBL/GenBank/DDBJ databases">
        <title>Weissella sp. nov., isolated from Cybister lewisianus.</title>
        <authorList>
            <person name="Hyun D.-W."/>
            <person name="Bae J.-W."/>
        </authorList>
    </citation>
    <scope>NUCLEOTIDE SEQUENCE [LARGE SCALE GENOMIC DNA]</scope>
    <source>
        <strain evidence="4 5">HDW19</strain>
    </source>
</reference>
<dbReference type="Gene3D" id="1.10.1760.20">
    <property type="match status" value="1"/>
</dbReference>
<proteinExistence type="predicted"/>
<feature type="transmembrane region" description="Helical" evidence="3">
    <location>
        <begin position="105"/>
        <end position="128"/>
    </location>
</feature>
<evidence type="ECO:0000256" key="1">
    <source>
        <dbReference type="ARBA" id="ARBA00022692"/>
    </source>
</evidence>